<dbReference type="AlphaFoldDB" id="A0A9K3CUT4"/>
<accession>A0A9K3CUT4</accession>
<evidence type="ECO:0000256" key="1">
    <source>
        <dbReference type="SAM" id="MobiDB-lite"/>
    </source>
</evidence>
<feature type="transmembrane region" description="Helical" evidence="2">
    <location>
        <begin position="88"/>
        <end position="109"/>
    </location>
</feature>
<dbReference type="Gene3D" id="1.20.1070.10">
    <property type="entry name" value="Rhodopsin 7-helix transmembrane proteins"/>
    <property type="match status" value="1"/>
</dbReference>
<evidence type="ECO:0000313" key="3">
    <source>
        <dbReference type="EMBL" id="GIQ83596.1"/>
    </source>
</evidence>
<feature type="transmembrane region" description="Helical" evidence="2">
    <location>
        <begin position="55"/>
        <end position="76"/>
    </location>
</feature>
<proteinExistence type="predicted"/>
<feature type="transmembrane region" description="Helical" evidence="2">
    <location>
        <begin position="130"/>
        <end position="154"/>
    </location>
</feature>
<keyword evidence="4" id="KW-1185">Reference proteome</keyword>
<feature type="region of interest" description="Disordered" evidence="1">
    <location>
        <begin position="286"/>
        <end position="311"/>
    </location>
</feature>
<evidence type="ECO:0000256" key="2">
    <source>
        <dbReference type="SAM" id="Phobius"/>
    </source>
</evidence>
<dbReference type="EMBL" id="BDIP01001107">
    <property type="protein sequence ID" value="GIQ83596.1"/>
    <property type="molecule type" value="Genomic_DNA"/>
</dbReference>
<comment type="caution">
    <text evidence="3">The sequence shown here is derived from an EMBL/GenBank/DDBJ whole genome shotgun (WGS) entry which is preliminary data.</text>
</comment>
<feature type="transmembrane region" description="Helical" evidence="2">
    <location>
        <begin position="218"/>
        <end position="239"/>
    </location>
</feature>
<keyword evidence="2" id="KW-0472">Membrane</keyword>
<reference evidence="3 4" key="1">
    <citation type="journal article" date="2018" name="PLoS ONE">
        <title>The draft genome of Kipferlia bialata reveals reductive genome evolution in fornicate parasites.</title>
        <authorList>
            <person name="Tanifuji G."/>
            <person name="Takabayashi S."/>
            <person name="Kume K."/>
            <person name="Takagi M."/>
            <person name="Nakayama T."/>
            <person name="Kamikawa R."/>
            <person name="Inagaki Y."/>
            <person name="Hashimoto T."/>
        </authorList>
    </citation>
    <scope>NUCLEOTIDE SEQUENCE [LARGE SCALE GENOMIC DNA]</scope>
    <source>
        <strain evidence="3">NY0173</strain>
    </source>
</reference>
<organism evidence="3 4">
    <name type="scientific">Kipferlia bialata</name>
    <dbReference type="NCBI Taxonomy" id="797122"/>
    <lineage>
        <taxon>Eukaryota</taxon>
        <taxon>Metamonada</taxon>
        <taxon>Carpediemonas-like organisms</taxon>
        <taxon>Kipferlia</taxon>
    </lineage>
</organism>
<dbReference type="Proteomes" id="UP000265618">
    <property type="component" value="Unassembled WGS sequence"/>
</dbReference>
<name>A0A9K3CUT4_9EUKA</name>
<feature type="transmembrane region" description="Helical" evidence="2">
    <location>
        <begin position="174"/>
        <end position="197"/>
    </location>
</feature>
<sequence length="311" mass="33711">MGVFPLPDSVDAGLLLAEVVCAGIGIVFVLYLLLHACAVSRFKGRADGKIRVIDVFIGLSVALHTVEVVSWASVGFVQSSDTCKASFIGNYGSAISAGLVMVCFSHYTYRMIKTSLNPRSRTRGSPSLILCVYALICVCVPSTLVAVTLIYGMATFDVTTPLVDPCWFILDDRYYGLLMYAVPMASFAVLTIANLGMGGYTMYRSASAVSGSAYIRTYMWLSFPIPALSLIPTVCSVVFDVTMVQTDDYETYRPWLLLAATAIPFSVCGYCLPRVVLSVRTAKRNRRHGQGRGGGAQAWEREGGRPQPLPS</sequence>
<keyword evidence="2" id="KW-1133">Transmembrane helix</keyword>
<feature type="transmembrane region" description="Helical" evidence="2">
    <location>
        <begin position="12"/>
        <end position="34"/>
    </location>
</feature>
<evidence type="ECO:0000313" key="4">
    <source>
        <dbReference type="Proteomes" id="UP000265618"/>
    </source>
</evidence>
<protein>
    <submittedName>
        <fullName evidence="3">Uncharacterized protein</fullName>
    </submittedName>
</protein>
<feature type="transmembrane region" description="Helical" evidence="2">
    <location>
        <begin position="255"/>
        <end position="277"/>
    </location>
</feature>
<gene>
    <name evidence="3" type="ORF">KIPB_004944</name>
</gene>
<keyword evidence="2" id="KW-0812">Transmembrane</keyword>